<protein>
    <recommendedName>
        <fullName evidence="3">Protein kinase domain-containing protein</fullName>
    </recommendedName>
</protein>
<keyword evidence="2" id="KW-0812">Transmembrane</keyword>
<feature type="transmembrane region" description="Helical" evidence="2">
    <location>
        <begin position="266"/>
        <end position="289"/>
    </location>
</feature>
<keyword evidence="2" id="KW-1133">Transmembrane helix</keyword>
<reference evidence="5" key="1">
    <citation type="submission" date="2024-02" db="UniProtKB">
        <authorList>
            <consortium name="WormBaseParasite"/>
        </authorList>
    </citation>
    <scope>IDENTIFICATION</scope>
</reference>
<sequence>MCAEESTVIGSGAFGFVVVFGENTKKAAKKLELFIEILNRANPNSLTTTITLAGTFRYMSPEAYGYPNQRLITSSTDLYSIGLVIWEIVERRLVHSDYSTSKIFKEYDFFYDLWHGKYSLEEIKCTDRKLKDLVIRCTNIHPGKRPNLDECAQSIEWLIEQAKDDPVEPLLVETQNVLIRPIGFDGTKQWVPAVDRTVFDSLSFNLKSTKTPTKSKTLSKRRQMIEVTLAKGNNSSNNSRPMIEEERFLVNDGSEHESRKVNKRMLCLFLWMLLSCITFALLMFIWNFVASGDLRNSFPNQSISQNAINDSIFTKWTTNNQTLISAVDLTIGYKLLKALSDIKLALPEHEINAIIRPEYLFDLDEKPYANGQQNSFVVYQPTNGTLDEKLSGLLREFDLLYVDAQTTSYSQSYNQMFNSYSYNFQLMTMKKCSQ</sequence>
<name>A0AAF3ETE0_9BILA</name>
<feature type="domain" description="Protein kinase" evidence="3">
    <location>
        <begin position="1"/>
        <end position="158"/>
    </location>
</feature>
<accession>A0AAF3ETE0</accession>
<evidence type="ECO:0000259" key="3">
    <source>
        <dbReference type="PROSITE" id="PS50011"/>
    </source>
</evidence>
<dbReference type="PROSITE" id="PS50011">
    <property type="entry name" value="PROTEIN_KINASE_DOM"/>
    <property type="match status" value="1"/>
</dbReference>
<dbReference type="Pfam" id="PF00069">
    <property type="entry name" value="Pkinase"/>
    <property type="match status" value="1"/>
</dbReference>
<organism evidence="4 5">
    <name type="scientific">Mesorhabditis belari</name>
    <dbReference type="NCBI Taxonomy" id="2138241"/>
    <lineage>
        <taxon>Eukaryota</taxon>
        <taxon>Metazoa</taxon>
        <taxon>Ecdysozoa</taxon>
        <taxon>Nematoda</taxon>
        <taxon>Chromadorea</taxon>
        <taxon>Rhabditida</taxon>
        <taxon>Rhabditina</taxon>
        <taxon>Rhabditomorpha</taxon>
        <taxon>Rhabditoidea</taxon>
        <taxon>Rhabditidae</taxon>
        <taxon>Mesorhabditinae</taxon>
        <taxon>Mesorhabditis</taxon>
    </lineage>
</organism>
<evidence type="ECO:0000313" key="5">
    <source>
        <dbReference type="WBParaSite" id="MBELARI_LOCUS1743"/>
    </source>
</evidence>
<evidence type="ECO:0000313" key="4">
    <source>
        <dbReference type="Proteomes" id="UP000887575"/>
    </source>
</evidence>
<dbReference type="AlphaFoldDB" id="A0AAF3ETE0"/>
<dbReference type="WBParaSite" id="MBELARI_LOCUS1743">
    <property type="protein sequence ID" value="MBELARI_LOCUS1743"/>
    <property type="gene ID" value="MBELARI_LOCUS1743"/>
</dbReference>
<keyword evidence="1" id="KW-0547">Nucleotide-binding</keyword>
<proteinExistence type="predicted"/>
<dbReference type="SUPFAM" id="SSF56112">
    <property type="entry name" value="Protein kinase-like (PK-like)"/>
    <property type="match status" value="1"/>
</dbReference>
<evidence type="ECO:0000256" key="1">
    <source>
        <dbReference type="PROSITE-ProRule" id="PRU10141"/>
    </source>
</evidence>
<feature type="binding site" evidence="1">
    <location>
        <position position="30"/>
    </location>
    <ligand>
        <name>ATP</name>
        <dbReference type="ChEBI" id="CHEBI:30616"/>
    </ligand>
</feature>
<keyword evidence="2" id="KW-0472">Membrane</keyword>
<dbReference type="GO" id="GO:0004672">
    <property type="term" value="F:protein kinase activity"/>
    <property type="evidence" value="ECO:0007669"/>
    <property type="project" value="InterPro"/>
</dbReference>
<dbReference type="InterPro" id="IPR011009">
    <property type="entry name" value="Kinase-like_dom_sf"/>
</dbReference>
<dbReference type="Proteomes" id="UP000887575">
    <property type="component" value="Unassembled WGS sequence"/>
</dbReference>
<evidence type="ECO:0000256" key="2">
    <source>
        <dbReference type="SAM" id="Phobius"/>
    </source>
</evidence>
<keyword evidence="1" id="KW-0067">ATP-binding</keyword>
<dbReference type="InterPro" id="IPR000719">
    <property type="entry name" value="Prot_kinase_dom"/>
</dbReference>
<dbReference type="GO" id="GO:0005524">
    <property type="term" value="F:ATP binding"/>
    <property type="evidence" value="ECO:0007669"/>
    <property type="project" value="UniProtKB-UniRule"/>
</dbReference>
<dbReference type="PROSITE" id="PS00107">
    <property type="entry name" value="PROTEIN_KINASE_ATP"/>
    <property type="match status" value="1"/>
</dbReference>
<dbReference type="Gene3D" id="1.10.510.10">
    <property type="entry name" value="Transferase(Phosphotransferase) domain 1"/>
    <property type="match status" value="1"/>
</dbReference>
<dbReference type="InterPro" id="IPR017441">
    <property type="entry name" value="Protein_kinase_ATP_BS"/>
</dbReference>
<keyword evidence="4" id="KW-1185">Reference proteome</keyword>